<gene>
    <name evidence="1" type="ORF">QO016_000167</name>
</gene>
<keyword evidence="2" id="KW-1185">Reference proteome</keyword>
<organism evidence="1 2">
    <name type="scientific">Methylobacterium persicinum</name>
    <dbReference type="NCBI Taxonomy" id="374426"/>
    <lineage>
        <taxon>Bacteria</taxon>
        <taxon>Pseudomonadati</taxon>
        <taxon>Pseudomonadota</taxon>
        <taxon>Alphaproteobacteria</taxon>
        <taxon>Hyphomicrobiales</taxon>
        <taxon>Methylobacteriaceae</taxon>
        <taxon>Methylobacterium</taxon>
    </lineage>
</organism>
<name>A0ABU0HEE8_9HYPH</name>
<comment type="caution">
    <text evidence="1">The sequence shown here is derived from an EMBL/GenBank/DDBJ whole genome shotgun (WGS) entry which is preliminary data.</text>
</comment>
<evidence type="ECO:0000313" key="1">
    <source>
        <dbReference type="EMBL" id="MDQ0440690.1"/>
    </source>
</evidence>
<accession>A0ABU0HEE8</accession>
<reference evidence="1 2" key="1">
    <citation type="submission" date="2023-07" db="EMBL/GenBank/DDBJ databases">
        <title>Genomic Encyclopedia of Type Strains, Phase IV (KMG-IV): sequencing the most valuable type-strain genomes for metagenomic binning, comparative biology and taxonomic classification.</title>
        <authorList>
            <person name="Goeker M."/>
        </authorList>
    </citation>
    <scope>NUCLEOTIDE SEQUENCE [LARGE SCALE GENOMIC DNA]</scope>
    <source>
        <strain evidence="1 2">DSM 19562</strain>
    </source>
</reference>
<protein>
    <submittedName>
        <fullName evidence="1">Uncharacterized protein</fullName>
    </submittedName>
</protein>
<proteinExistence type="predicted"/>
<evidence type="ECO:0000313" key="2">
    <source>
        <dbReference type="Proteomes" id="UP001236369"/>
    </source>
</evidence>
<dbReference type="EMBL" id="JAUSVV010000001">
    <property type="protein sequence ID" value="MDQ0440690.1"/>
    <property type="molecule type" value="Genomic_DNA"/>
</dbReference>
<dbReference type="Proteomes" id="UP001236369">
    <property type="component" value="Unassembled WGS sequence"/>
</dbReference>
<sequence>MTGSGAGGLADRIAQAITAAGYPAEPLPAAP</sequence>